<gene>
    <name evidence="4" type="ORF">I8J30_30175</name>
</gene>
<evidence type="ECO:0000259" key="3">
    <source>
        <dbReference type="PROSITE" id="PS51000"/>
    </source>
</evidence>
<dbReference type="PRINTS" id="PR00037">
    <property type="entry name" value="HTHLACR"/>
</dbReference>
<evidence type="ECO:0000256" key="2">
    <source>
        <dbReference type="ARBA" id="ARBA00023163"/>
    </source>
</evidence>
<dbReference type="InterPro" id="IPR036388">
    <property type="entry name" value="WH-like_DNA-bd_sf"/>
</dbReference>
<keyword evidence="5" id="KW-1185">Reference proteome</keyword>
<dbReference type="SMART" id="SM01134">
    <property type="entry name" value="DeoRC"/>
    <property type="match status" value="1"/>
</dbReference>
<protein>
    <submittedName>
        <fullName evidence="4">DeoR/GlpR transcriptional regulator</fullName>
    </submittedName>
</protein>
<dbReference type="InterPro" id="IPR001034">
    <property type="entry name" value="DeoR_HTH"/>
</dbReference>
<reference evidence="4 5" key="1">
    <citation type="submission" date="2021-04" db="EMBL/GenBank/DDBJ databases">
        <title>Paenibacillus sp. DLE-14 whole genome sequence.</title>
        <authorList>
            <person name="Ham Y.J."/>
        </authorList>
    </citation>
    <scope>NUCLEOTIDE SEQUENCE [LARGE SCALE GENOMIC DNA]</scope>
    <source>
        <strain evidence="4 5">DLE-14</strain>
    </source>
</reference>
<dbReference type="InterPro" id="IPR037171">
    <property type="entry name" value="NagB/RpiA_transferase-like"/>
</dbReference>
<evidence type="ECO:0000313" key="5">
    <source>
        <dbReference type="Proteomes" id="UP000673394"/>
    </source>
</evidence>
<evidence type="ECO:0000313" key="4">
    <source>
        <dbReference type="EMBL" id="MBP3966956.1"/>
    </source>
</evidence>
<dbReference type="SUPFAM" id="SSF100950">
    <property type="entry name" value="NagB/RpiA/CoA transferase-like"/>
    <property type="match status" value="1"/>
</dbReference>
<dbReference type="Pfam" id="PF08220">
    <property type="entry name" value="HTH_DeoR"/>
    <property type="match status" value="1"/>
</dbReference>
<dbReference type="SMART" id="SM00420">
    <property type="entry name" value="HTH_DEOR"/>
    <property type="match status" value="1"/>
</dbReference>
<dbReference type="EMBL" id="JAGKSP010000027">
    <property type="protein sequence ID" value="MBP3966956.1"/>
    <property type="molecule type" value="Genomic_DNA"/>
</dbReference>
<dbReference type="InterPro" id="IPR036390">
    <property type="entry name" value="WH_DNA-bd_sf"/>
</dbReference>
<proteinExistence type="predicted"/>
<evidence type="ECO:0000256" key="1">
    <source>
        <dbReference type="ARBA" id="ARBA00023015"/>
    </source>
</evidence>
<dbReference type="Gene3D" id="1.10.10.10">
    <property type="entry name" value="Winged helix-like DNA-binding domain superfamily/Winged helix DNA-binding domain"/>
    <property type="match status" value="1"/>
</dbReference>
<name>A0ABS5CM93_9BACL</name>
<comment type="caution">
    <text evidence="4">The sequence shown here is derived from an EMBL/GenBank/DDBJ whole genome shotgun (WGS) entry which is preliminary data.</text>
</comment>
<dbReference type="Proteomes" id="UP000673394">
    <property type="component" value="Unassembled WGS sequence"/>
</dbReference>
<organism evidence="4 5">
    <name type="scientific">Paenibacillus lignilyticus</name>
    <dbReference type="NCBI Taxonomy" id="1172615"/>
    <lineage>
        <taxon>Bacteria</taxon>
        <taxon>Bacillati</taxon>
        <taxon>Bacillota</taxon>
        <taxon>Bacilli</taxon>
        <taxon>Bacillales</taxon>
        <taxon>Paenibacillaceae</taxon>
        <taxon>Paenibacillus</taxon>
    </lineage>
</organism>
<accession>A0ABS5CM93</accession>
<dbReference type="PANTHER" id="PTHR30363:SF44">
    <property type="entry name" value="AGA OPERON TRANSCRIPTIONAL REPRESSOR-RELATED"/>
    <property type="match status" value="1"/>
</dbReference>
<dbReference type="PANTHER" id="PTHR30363">
    <property type="entry name" value="HTH-TYPE TRANSCRIPTIONAL REGULATOR SRLR-RELATED"/>
    <property type="match status" value="1"/>
</dbReference>
<dbReference type="InterPro" id="IPR050313">
    <property type="entry name" value="Carb_Metab_HTH_regulators"/>
</dbReference>
<keyword evidence="1" id="KW-0805">Transcription regulation</keyword>
<dbReference type="Gene3D" id="3.40.50.1360">
    <property type="match status" value="1"/>
</dbReference>
<dbReference type="PROSITE" id="PS51000">
    <property type="entry name" value="HTH_DEOR_2"/>
    <property type="match status" value="1"/>
</dbReference>
<sequence length="259" mass="28662">MSLIGEERKQKILDLLELNGKVSSSELVQLFDVSKETVRRYLDELEGQAKLKKVYGGAVKPSVIFEESPYLERITLKREEKNQIGRQAAGLIRDGEVIFLDEGTTLLTVIPHLTQTGLTVLTHSFPAATLLMEQQNQGRFDGRILFLGGEISALHARCAGSMTETALGHYYIDKAFISVDGIHAEAGLTSLDDSKSAVSRKAISHATEVIVAADYTKLGHRFPYKLGDLEDISFILCNQAPPSDWNEALAKHPLRWITP</sequence>
<dbReference type="Pfam" id="PF00455">
    <property type="entry name" value="DeoRC"/>
    <property type="match status" value="1"/>
</dbReference>
<dbReference type="InterPro" id="IPR014036">
    <property type="entry name" value="DeoR-like_C"/>
</dbReference>
<keyword evidence="2" id="KW-0804">Transcription</keyword>
<feature type="domain" description="HTH deoR-type" evidence="3">
    <location>
        <begin position="5"/>
        <end position="60"/>
    </location>
</feature>
<dbReference type="RefSeq" id="WP_210664128.1">
    <property type="nucleotide sequence ID" value="NZ_JAGKSP010000027.1"/>
</dbReference>
<dbReference type="SUPFAM" id="SSF46785">
    <property type="entry name" value="Winged helix' DNA-binding domain"/>
    <property type="match status" value="1"/>
</dbReference>